<reference evidence="1 2" key="1">
    <citation type="submission" date="2021-02" db="EMBL/GenBank/DDBJ databases">
        <authorList>
            <person name="Han P."/>
        </authorList>
    </citation>
    <scope>NUCLEOTIDE SEQUENCE [LARGE SCALE GENOMIC DNA]</scope>
    <source>
        <strain evidence="1">Candidatus Nitrospira sp. ZN2</strain>
    </source>
</reference>
<sequence>MPSRIRLDLSTHNPDLQDGLQARIHDPLWMLGRQWQFGEFNGADAGSPAAAQVIVDTAAVTRYQPGPRSGPHPARPYAAAALALETLVEAEPVTGDSRPNWRLAAESGRHLLRLLETARLGPTRAQWLASSYVLAAPTAEQVKQIDAASLSFIRVLAGRTVDGLRFAARLRVLQAANTLNDVFRESPFDQVTEVDRPKLLATLTAWLTWLDGLFQQGAAPSAWIPERMEYALSVSAKTTSSEVVLTAPEYLDGRLDWFSFTTSSGNSLGATESRTSLTEAFLPAPVSFRGMPSARLWEFEDGAVNFASVQAAPQDLARLLLVKFALEYSNDWFLLPLELPVGTVSQVRALVVTNTFGERFLISHTTEVDGPTSPWRMFNLTNDTLKLFFLPPVLGPLLESQPVEDVSLLRDEMANVAWAVERVVESAAGRPLDRHEAYQETLAAQPAPPAAGSEGDPLIYRLGTTVPDYWIPLLPVKDGNALRLKRGVLPAFGEGGIQGVHRPKGRLLEPDRELLLFEEEVPREGARVTRTYQYARWIDGSTHLWIGRRKRPDRGEGSSGLQFDVVGKRDKLA</sequence>
<evidence type="ECO:0000313" key="2">
    <source>
        <dbReference type="Proteomes" id="UP000675880"/>
    </source>
</evidence>
<dbReference type="Proteomes" id="UP000675880">
    <property type="component" value="Unassembled WGS sequence"/>
</dbReference>
<keyword evidence="2" id="KW-1185">Reference proteome</keyword>
<evidence type="ECO:0000313" key="1">
    <source>
        <dbReference type="EMBL" id="CAE6799828.1"/>
    </source>
</evidence>
<comment type="caution">
    <text evidence="1">The sequence shown here is derived from an EMBL/GenBank/DDBJ whole genome shotgun (WGS) entry which is preliminary data.</text>
</comment>
<organism evidence="1 2">
    <name type="scientific">Nitrospira defluvii</name>
    <dbReference type="NCBI Taxonomy" id="330214"/>
    <lineage>
        <taxon>Bacteria</taxon>
        <taxon>Pseudomonadati</taxon>
        <taxon>Nitrospirota</taxon>
        <taxon>Nitrospiria</taxon>
        <taxon>Nitrospirales</taxon>
        <taxon>Nitrospiraceae</taxon>
        <taxon>Nitrospira</taxon>
    </lineage>
</organism>
<dbReference type="EMBL" id="CAJNBJ010000021">
    <property type="protein sequence ID" value="CAE6799828.1"/>
    <property type="molecule type" value="Genomic_DNA"/>
</dbReference>
<proteinExistence type="predicted"/>
<name>A0ABM8SBU0_9BACT</name>
<gene>
    <name evidence="1" type="ORF">NSPZN2_80006</name>
</gene>
<protein>
    <submittedName>
        <fullName evidence="1">Uncharacterized protein</fullName>
    </submittedName>
</protein>
<dbReference type="RefSeq" id="WP_213044189.1">
    <property type="nucleotide sequence ID" value="NZ_CAJNBJ010000021.1"/>
</dbReference>
<accession>A0ABM8SBU0</accession>